<dbReference type="FunFam" id="1.10.1040.10:FF:000001">
    <property type="entry name" value="Glycerol-3-phosphate dehydrogenase [NAD(P)+]"/>
    <property type="match status" value="1"/>
</dbReference>
<feature type="binding site" evidence="9">
    <location>
        <position position="96"/>
    </location>
    <ligand>
        <name>sn-glycerol 3-phosphate</name>
        <dbReference type="ChEBI" id="CHEBI:57597"/>
    </ligand>
</feature>
<comment type="caution">
    <text evidence="9">Lacks conserved residue(s) required for the propagation of feature annotation.</text>
</comment>
<dbReference type="SUPFAM" id="SSF51735">
    <property type="entry name" value="NAD(P)-binding Rossmann-fold domains"/>
    <property type="match status" value="1"/>
</dbReference>
<feature type="binding site" evidence="9">
    <location>
        <position position="232"/>
    </location>
    <ligand>
        <name>sn-glycerol 3-phosphate</name>
        <dbReference type="ChEBI" id="CHEBI:57597"/>
    </ligand>
</feature>
<dbReference type="GO" id="GO:0051287">
    <property type="term" value="F:NAD binding"/>
    <property type="evidence" value="ECO:0007669"/>
    <property type="project" value="InterPro"/>
</dbReference>
<keyword evidence="6 9" id="KW-0443">Lipid metabolism</keyword>
<dbReference type="GO" id="GO:0141152">
    <property type="term" value="F:glycerol-3-phosphate dehydrogenase (NAD+) activity"/>
    <property type="evidence" value="ECO:0007669"/>
    <property type="project" value="RHEA"/>
</dbReference>
<evidence type="ECO:0000259" key="17">
    <source>
        <dbReference type="Pfam" id="PF07479"/>
    </source>
</evidence>
<accession>A0A1Y0XW67</accession>
<evidence type="ECO:0000256" key="3">
    <source>
        <dbReference type="ARBA" id="ARBA00022857"/>
    </source>
</evidence>
<dbReference type="InterPro" id="IPR013328">
    <property type="entry name" value="6PGD_dom2"/>
</dbReference>
<dbReference type="Pfam" id="PF07479">
    <property type="entry name" value="NAD_Gly3P_dh_C"/>
    <property type="match status" value="1"/>
</dbReference>
<keyword evidence="7 9" id="KW-0594">Phospholipid biosynthesis</keyword>
<feature type="binding site" evidence="12">
    <location>
        <position position="243"/>
    </location>
    <ligand>
        <name>NAD(+)</name>
        <dbReference type="ChEBI" id="CHEBI:57540"/>
    </ligand>
</feature>
<evidence type="ECO:0000313" key="18">
    <source>
        <dbReference type="EMBL" id="ARW47128.1"/>
    </source>
</evidence>
<evidence type="ECO:0000256" key="12">
    <source>
        <dbReference type="PIRSR" id="PIRSR000114-3"/>
    </source>
</evidence>
<feature type="binding site" evidence="9">
    <location>
        <position position="269"/>
    </location>
    <ligand>
        <name>NADPH</name>
        <dbReference type="ChEBI" id="CHEBI:57783"/>
    </ligand>
</feature>
<organism evidence="18 19">
    <name type="scientific">Acetobacter pasteurianus subsp. pasteurianus</name>
    <dbReference type="NCBI Taxonomy" id="481145"/>
    <lineage>
        <taxon>Bacteria</taxon>
        <taxon>Pseudomonadati</taxon>
        <taxon>Pseudomonadota</taxon>
        <taxon>Alphaproteobacteria</taxon>
        <taxon>Acetobacterales</taxon>
        <taxon>Acetobacteraceae</taxon>
        <taxon>Acetobacter</taxon>
    </lineage>
</organism>
<feature type="binding site" evidence="9">
    <location>
        <position position="267"/>
    </location>
    <ligand>
        <name>NADPH</name>
        <dbReference type="ChEBI" id="CHEBI:57783"/>
    </ligand>
</feature>
<feature type="binding site" evidence="9">
    <location>
        <position position="96"/>
    </location>
    <ligand>
        <name>NADPH</name>
        <dbReference type="ChEBI" id="CHEBI:57783"/>
    </ligand>
</feature>
<proteinExistence type="inferred from homology"/>
<evidence type="ECO:0000256" key="1">
    <source>
        <dbReference type="ARBA" id="ARBA00011009"/>
    </source>
</evidence>
<dbReference type="AlphaFoldDB" id="A0A1Y0XW67"/>
<evidence type="ECO:0000256" key="7">
    <source>
        <dbReference type="ARBA" id="ARBA00023209"/>
    </source>
</evidence>
<feature type="domain" description="Glycerol-3-phosphate dehydrogenase NAD-dependent C-terminal" evidence="17">
    <location>
        <begin position="168"/>
        <end position="306"/>
    </location>
</feature>
<evidence type="ECO:0000313" key="19">
    <source>
        <dbReference type="Proteomes" id="UP000196205"/>
    </source>
</evidence>
<feature type="chain" id="PRO_5010989212" description="Glycerol-3-phosphate dehydrogenase [NAD(P)+]" evidence="15">
    <location>
        <begin position="22"/>
        <end position="323"/>
    </location>
</feature>
<dbReference type="GO" id="GO:0046167">
    <property type="term" value="P:glycerol-3-phosphate biosynthetic process"/>
    <property type="evidence" value="ECO:0007669"/>
    <property type="project" value="UniProtKB-UniRule"/>
</dbReference>
<gene>
    <name evidence="9 18" type="primary">gpsA</name>
    <name evidence="18" type="ORF">S1001342_00771</name>
</gene>
<comment type="function">
    <text evidence="9">Catalyzes the reduction of the glycolytic intermediate dihydroxyacetone phosphate (DHAP) to sn-glycerol 3-phosphate (G3P), the key precursor for phospholipid synthesis.</text>
</comment>
<feature type="binding site" evidence="9">
    <location>
        <position position="33"/>
    </location>
    <ligand>
        <name>NADPH</name>
        <dbReference type="ChEBI" id="CHEBI:57783"/>
    </ligand>
</feature>
<feature type="binding site" evidence="9">
    <location>
        <position position="243"/>
    </location>
    <ligand>
        <name>sn-glycerol 3-phosphate</name>
        <dbReference type="ChEBI" id="CHEBI:57597"/>
    </ligand>
</feature>
<dbReference type="InterPro" id="IPR036291">
    <property type="entry name" value="NAD(P)-bd_dom_sf"/>
</dbReference>
<dbReference type="GO" id="GO:0141153">
    <property type="term" value="F:glycerol-3-phosphate dehydrogenase (NADP+) activity"/>
    <property type="evidence" value="ECO:0007669"/>
    <property type="project" value="RHEA"/>
</dbReference>
<dbReference type="EMBL" id="CP021509">
    <property type="protein sequence ID" value="ARW47128.1"/>
    <property type="molecule type" value="Genomic_DNA"/>
</dbReference>
<dbReference type="Proteomes" id="UP000196205">
    <property type="component" value="Chromosome"/>
</dbReference>
<keyword evidence="4 9" id="KW-0560">Oxidoreductase</keyword>
<feature type="domain" description="Glycerol-3-phosphate dehydrogenase NAD-dependent N-terminal" evidence="16">
    <location>
        <begin position="5"/>
        <end position="147"/>
    </location>
</feature>
<keyword evidence="3 9" id="KW-0521">NADP</keyword>
<feature type="binding site" evidence="11">
    <location>
        <begin position="243"/>
        <end position="244"/>
    </location>
    <ligand>
        <name>substrate</name>
    </ligand>
</feature>
<feature type="binding site" evidence="9">
    <location>
        <position position="243"/>
    </location>
    <ligand>
        <name>NADPH</name>
        <dbReference type="ChEBI" id="CHEBI:57783"/>
    </ligand>
</feature>
<comment type="similarity">
    <text evidence="1 9 13">Belongs to the NAD-dependent glycerol-3-phosphate dehydrogenase family.</text>
</comment>
<keyword evidence="9" id="KW-0547">Nucleotide-binding</keyword>
<dbReference type="HAMAP" id="MF_00394">
    <property type="entry name" value="NAD_Glyc3P_dehydrog"/>
    <property type="match status" value="1"/>
</dbReference>
<evidence type="ECO:0000256" key="14">
    <source>
        <dbReference type="RuleBase" id="RU000439"/>
    </source>
</evidence>
<evidence type="ECO:0000256" key="10">
    <source>
        <dbReference type="PIRSR" id="PIRSR000114-1"/>
    </source>
</evidence>
<comment type="catalytic activity">
    <reaction evidence="9 14">
        <text>sn-glycerol 3-phosphate + NADP(+) = dihydroxyacetone phosphate + NADPH + H(+)</text>
        <dbReference type="Rhea" id="RHEA:11096"/>
        <dbReference type="ChEBI" id="CHEBI:15378"/>
        <dbReference type="ChEBI" id="CHEBI:57597"/>
        <dbReference type="ChEBI" id="CHEBI:57642"/>
        <dbReference type="ChEBI" id="CHEBI:57783"/>
        <dbReference type="ChEBI" id="CHEBI:58349"/>
        <dbReference type="EC" id="1.1.1.94"/>
    </reaction>
</comment>
<protein>
    <recommendedName>
        <fullName evidence="9">Glycerol-3-phosphate dehydrogenase [NAD(P)+]</fullName>
        <ecNumber evidence="9">1.1.1.94</ecNumber>
    </recommendedName>
    <alternativeName>
        <fullName evidence="9">NAD(P)(+)-dependent glycerol-3-phosphate dehydrogenase</fullName>
    </alternativeName>
    <alternativeName>
        <fullName evidence="9">NAD(P)H-dependent dihydroxyacetone-phosphate reductase</fullName>
    </alternativeName>
</protein>
<reference evidence="18 19" key="1">
    <citation type="submission" date="2017-05" db="EMBL/GenBank/DDBJ databases">
        <title>Genome sequence of Acetobacter pasteurianus subsp. pasteurianus strain SRCM101342.</title>
        <authorList>
            <person name="Cho S.H."/>
        </authorList>
    </citation>
    <scope>NUCLEOTIDE SEQUENCE [LARGE SCALE GENOMIC DNA]</scope>
    <source>
        <strain evidence="18 19">SRCM101342</strain>
    </source>
</reference>
<dbReference type="UniPathway" id="UPA00940"/>
<comment type="subcellular location">
    <subcellularLocation>
        <location evidence="9">Cytoplasm</location>
    </subcellularLocation>
</comment>
<dbReference type="PANTHER" id="PTHR11728:SF1">
    <property type="entry name" value="GLYCEROL-3-PHOSPHATE DEHYDROGENASE [NAD(+)] 2, CHLOROPLASTIC"/>
    <property type="match status" value="1"/>
</dbReference>
<evidence type="ECO:0000259" key="16">
    <source>
        <dbReference type="Pfam" id="PF01210"/>
    </source>
</evidence>
<dbReference type="OrthoDB" id="9812273at2"/>
<evidence type="ECO:0000256" key="4">
    <source>
        <dbReference type="ARBA" id="ARBA00023002"/>
    </source>
</evidence>
<dbReference type="Gene3D" id="3.40.50.720">
    <property type="entry name" value="NAD(P)-binding Rossmann-like Domain"/>
    <property type="match status" value="1"/>
</dbReference>
<dbReference type="EC" id="1.1.1.94" evidence="9"/>
<feature type="binding site" evidence="9">
    <location>
        <position position="242"/>
    </location>
    <ligand>
        <name>sn-glycerol 3-phosphate</name>
        <dbReference type="ChEBI" id="CHEBI:57597"/>
    </ligand>
</feature>
<dbReference type="InterPro" id="IPR006168">
    <property type="entry name" value="G3P_DH_NAD-dep"/>
</dbReference>
<feature type="binding site" evidence="11">
    <location>
        <position position="96"/>
    </location>
    <ligand>
        <name>substrate</name>
    </ligand>
</feature>
<dbReference type="GO" id="GO:0006650">
    <property type="term" value="P:glycerophospholipid metabolic process"/>
    <property type="evidence" value="ECO:0007669"/>
    <property type="project" value="UniProtKB-UniRule"/>
</dbReference>
<feature type="binding site" evidence="9">
    <location>
        <position position="13"/>
    </location>
    <ligand>
        <name>NADPH</name>
        <dbReference type="ChEBI" id="CHEBI:57783"/>
    </ligand>
</feature>
<dbReference type="InterPro" id="IPR008927">
    <property type="entry name" value="6-PGluconate_DH-like_C_sf"/>
</dbReference>
<dbReference type="GO" id="GO:0008654">
    <property type="term" value="P:phospholipid biosynthetic process"/>
    <property type="evidence" value="ECO:0007669"/>
    <property type="project" value="UniProtKB-KW"/>
</dbReference>
<feature type="signal peptide" evidence="15">
    <location>
        <begin position="1"/>
        <end position="21"/>
    </location>
</feature>
<keyword evidence="5 9" id="KW-0520">NAD</keyword>
<dbReference type="GO" id="GO:0046168">
    <property type="term" value="P:glycerol-3-phosphate catabolic process"/>
    <property type="evidence" value="ECO:0007669"/>
    <property type="project" value="InterPro"/>
</dbReference>
<dbReference type="NCBIfam" id="NF000942">
    <property type="entry name" value="PRK00094.1-4"/>
    <property type="match status" value="1"/>
</dbReference>
<name>A0A1Y0XW67_ACEPA</name>
<feature type="binding site" evidence="9">
    <location>
        <position position="128"/>
    </location>
    <ligand>
        <name>NADPH</name>
        <dbReference type="ChEBI" id="CHEBI:57783"/>
    </ligand>
</feature>
<comment type="catalytic activity">
    <reaction evidence="9">
        <text>sn-glycerol 3-phosphate + NAD(+) = dihydroxyacetone phosphate + NADH + H(+)</text>
        <dbReference type="Rhea" id="RHEA:11092"/>
        <dbReference type="ChEBI" id="CHEBI:15378"/>
        <dbReference type="ChEBI" id="CHEBI:57540"/>
        <dbReference type="ChEBI" id="CHEBI:57597"/>
        <dbReference type="ChEBI" id="CHEBI:57642"/>
        <dbReference type="ChEBI" id="CHEBI:57945"/>
        <dbReference type="EC" id="1.1.1.94"/>
    </reaction>
</comment>
<feature type="binding site" evidence="9">
    <location>
        <position position="244"/>
    </location>
    <ligand>
        <name>sn-glycerol 3-phosphate</name>
        <dbReference type="ChEBI" id="CHEBI:57597"/>
    </ligand>
</feature>
<dbReference type="PIRSF" id="PIRSF000114">
    <property type="entry name" value="Glycerol-3-P_dh"/>
    <property type="match status" value="1"/>
</dbReference>
<evidence type="ECO:0000256" key="13">
    <source>
        <dbReference type="RuleBase" id="RU000437"/>
    </source>
</evidence>
<dbReference type="PRINTS" id="PR00077">
    <property type="entry name" value="GPDHDRGNASE"/>
</dbReference>
<feature type="binding site" evidence="9">
    <location>
        <position position="124"/>
    </location>
    <ligand>
        <name>sn-glycerol 3-phosphate</name>
        <dbReference type="ChEBI" id="CHEBI:57597"/>
    </ligand>
</feature>
<evidence type="ECO:0000256" key="9">
    <source>
        <dbReference type="HAMAP-Rule" id="MF_00394"/>
    </source>
</evidence>
<keyword evidence="2 9" id="KW-0444">Lipid biosynthesis</keyword>
<dbReference type="InterPro" id="IPR006109">
    <property type="entry name" value="G3P_DH_NAD-dep_C"/>
</dbReference>
<evidence type="ECO:0000256" key="8">
    <source>
        <dbReference type="ARBA" id="ARBA00023264"/>
    </source>
</evidence>
<evidence type="ECO:0000256" key="2">
    <source>
        <dbReference type="ARBA" id="ARBA00022516"/>
    </source>
</evidence>
<evidence type="ECO:0000256" key="6">
    <source>
        <dbReference type="ARBA" id="ARBA00023098"/>
    </source>
</evidence>
<dbReference type="SUPFAM" id="SSF48179">
    <property type="entry name" value="6-phosphogluconate dehydrogenase C-terminal domain-like"/>
    <property type="match status" value="1"/>
</dbReference>
<evidence type="ECO:0000256" key="15">
    <source>
        <dbReference type="SAM" id="SignalP"/>
    </source>
</evidence>
<keyword evidence="9" id="KW-0963">Cytoplasm</keyword>
<feature type="binding site" evidence="12">
    <location>
        <position position="128"/>
    </location>
    <ligand>
        <name>NAD(+)</name>
        <dbReference type="ChEBI" id="CHEBI:57540"/>
    </ligand>
</feature>
<dbReference type="PROSITE" id="PS00957">
    <property type="entry name" value="NAD_G3PDH"/>
    <property type="match status" value="1"/>
</dbReference>
<dbReference type="Pfam" id="PF01210">
    <property type="entry name" value="NAD_Gly3P_dh_N"/>
    <property type="match status" value="1"/>
</dbReference>
<keyword evidence="8 9" id="KW-1208">Phospholipid metabolism</keyword>
<dbReference type="InterPro" id="IPR011128">
    <property type="entry name" value="G3P_DH_NAD-dep_N"/>
</dbReference>
<dbReference type="Gene3D" id="1.10.1040.10">
    <property type="entry name" value="N-(1-d-carboxylethyl)-l-norvaline Dehydrogenase, domain 2"/>
    <property type="match status" value="1"/>
</dbReference>
<sequence length="323" mass="33066">MKHRILVMGAGAWGTALALHAARTGAQVYLWARNPARLPSGAMPRLPDFPLPDSITVSSAPPPADVACALMVIPTQHMASVLPLVPAGVPAVLCCKGIERSTLAFPLDVLHRLRPDVPGAVLSGPNFAREVAADLPAASVVASANVDLAHKLVDLLSTPRLRLYASADITGVQLGGAAKNVIAVAAGITIGAGLGENARAALITRGLAEITRLGVALGTHPATLAGLAGLGDLLLTCTGEASRNYQMGLALGRGSATQTALATLPGVAEGVTTADALLALARQHKVDVPITACIAAFLEGRITLPQAQEQLLTRPLRTELDTP</sequence>
<comment type="pathway">
    <text evidence="9">Membrane lipid metabolism; glycerophospholipid metabolism.</text>
</comment>
<dbReference type="PANTHER" id="PTHR11728">
    <property type="entry name" value="GLYCEROL-3-PHOSPHATE DEHYDROGENASE"/>
    <property type="match status" value="1"/>
</dbReference>
<feature type="binding site" evidence="12">
    <location>
        <begin position="9"/>
        <end position="14"/>
    </location>
    <ligand>
        <name>NAD(+)</name>
        <dbReference type="ChEBI" id="CHEBI:57540"/>
    </ligand>
</feature>
<keyword evidence="15" id="KW-0732">Signal</keyword>
<feature type="binding site" evidence="9">
    <location>
        <position position="179"/>
    </location>
    <ligand>
        <name>sn-glycerol 3-phosphate</name>
        <dbReference type="ChEBI" id="CHEBI:57597"/>
    </ligand>
</feature>
<dbReference type="GO" id="GO:0005975">
    <property type="term" value="P:carbohydrate metabolic process"/>
    <property type="evidence" value="ECO:0007669"/>
    <property type="project" value="InterPro"/>
</dbReference>
<dbReference type="NCBIfam" id="NF000940">
    <property type="entry name" value="PRK00094.1-2"/>
    <property type="match status" value="1"/>
</dbReference>
<dbReference type="GO" id="GO:0005829">
    <property type="term" value="C:cytosol"/>
    <property type="evidence" value="ECO:0007669"/>
    <property type="project" value="TreeGrafter"/>
</dbReference>
<evidence type="ECO:0000256" key="5">
    <source>
        <dbReference type="ARBA" id="ARBA00023027"/>
    </source>
</evidence>
<evidence type="ECO:0000256" key="11">
    <source>
        <dbReference type="PIRSR" id="PIRSR000114-2"/>
    </source>
</evidence>
<feature type="active site" description="Proton acceptor" evidence="9 10">
    <location>
        <position position="179"/>
    </location>
</feature>
<dbReference type="RefSeq" id="WP_050819225.1">
    <property type="nucleotide sequence ID" value="NZ_CP021509.1"/>
</dbReference>